<accession>A0A6P7Y163</accession>
<dbReference type="OrthoDB" id="29221at2759"/>
<feature type="region of interest" description="Disordered" evidence="7">
    <location>
        <begin position="874"/>
        <end position="1051"/>
    </location>
</feature>
<dbReference type="GeneID" id="115471660"/>
<sequence length="1220" mass="138245">MWGDPRSASRPGPFRGNPEERCIPNWNRDFLTIPKSHINERPVGRDLLFSFPGQSRFPVPHFTPREKTVFGFGAQDGSRAGFRAEMLEQAFHGRDFPSSNFQGRDAQLLHFRSREMSRPEFIDRENHPMDFLNREELHMDYRKRDAASFDYRNRVLHAAEIRGRQVSSLGYGERESLSDFRSRGIPPSDFRDRGTCDLDLRGRDHPQLDMGPINYRGQDHSQSNLTTFLDLLDKDGAQTSYEGQGISDLDLRERDSTSLDFDDREKPKSDQDFREWDISAAVDFAKNLVPPPNTSLLEFLRTLSAVRLPDQELPGGSTDETERRVRDPSSESPSFKHHELRGSGQSQGLLKPEEPSHNFRNNQGHLTNQQDSNKVSTDVASMQQAPAGESNRMQPSPGHKRVAELDFLGRQDTDYRNMEYCDVDLRFDYGHGKTLPSGRTTKDSLQDKDYRRNANDETASKFVRLEGVPAAATKEEILGAFQAPDGTPLQSLRLTSSKSGYSHGSVCVEFSLLEEAIGCMEANQGCITICGTKVPLHYSSGPDDWCCHQCETINVGFEELCSKCNTSREKLEETSDERTQKAPQDLPAVSSSVTQKEKEVVSPPAPPPRSLQEPSHPSESPADPKQGQKEEAEKQQSPKAPRKYTDKGLRRREGQNRSKREAEKKHQHGEDMQQEIESRSEQIGEAERENQMDSESKSEQNLQGKGAMKSKTVVRECETIMVKNFLVGTTPEIIVKTLEPYVHLSTSRVRIIKNKAMRFGTTYGFIEMDSHEEALRVIHLLQMLDPPLSIDGQTLSVNLAVGRRREDSSSYQPGHSENSSHGKGKKREGASRGRHTSGEASRQSEHPSSDGSSYIYDSELGVYYDPLSGMYYDPKSQKEVPLGEKSPSESTGKLNESQSGSRKEKKSFPKETSRERRERRQNRNRTREPLSPKRPRGIARRARTASSEREEPGLRRRERKEPRRSSRTFSENKNSSGKRKSDGEDLFKKPLPPVLMKKEEPPEMPKVNPLIGLIGEYGGDSDSEEEEEQKKVVKPQPAAPQPKPKPKTMEGAEDKLTDWSKLACLLCRRQFPNKEGLIRHQQLSDLHKQNMAIHMKIKQSEKELAYLERKEKEVECKEQGAERKGKSMTLVSPERKRLKHTKDASGNRELMSTVDTDSNEKKSQELLRDSTAKSARSCRWKGGRKEAGLAAQGKTQKRPANESYRDAVRKAMFALYKDLE</sequence>
<evidence type="ECO:0000256" key="4">
    <source>
        <dbReference type="ARBA" id="ARBA00022833"/>
    </source>
</evidence>
<feature type="region of interest" description="Disordered" evidence="7">
    <location>
        <begin position="1"/>
        <end position="20"/>
    </location>
</feature>
<dbReference type="Gene3D" id="3.30.70.330">
    <property type="match status" value="2"/>
</dbReference>
<dbReference type="Pfam" id="PF17780">
    <property type="entry name" value="OCRE"/>
    <property type="match status" value="1"/>
</dbReference>
<dbReference type="AlphaFoldDB" id="A0A6P7Y163"/>
<dbReference type="FunCoup" id="A0A6P7Y163">
    <property type="interactions" value="2569"/>
</dbReference>
<comment type="subcellular location">
    <subcellularLocation>
        <location evidence="1">Nucleus</location>
    </subcellularLocation>
</comment>
<dbReference type="GO" id="GO:0000398">
    <property type="term" value="P:mRNA splicing, via spliceosome"/>
    <property type="evidence" value="ECO:0007669"/>
    <property type="project" value="TreeGrafter"/>
</dbReference>
<dbReference type="KEGG" id="muo:115471660"/>
<evidence type="ECO:0000313" key="11">
    <source>
        <dbReference type="RefSeq" id="XP_030061277.1"/>
    </source>
</evidence>
<dbReference type="PROSITE" id="PS50199">
    <property type="entry name" value="ZF_RANBP2_2"/>
    <property type="match status" value="1"/>
</dbReference>
<dbReference type="InterPro" id="IPR000504">
    <property type="entry name" value="RRM_dom"/>
</dbReference>
<feature type="compositionally biased region" description="Basic and acidic residues" evidence="7">
    <location>
        <begin position="440"/>
        <end position="453"/>
    </location>
</feature>
<evidence type="ECO:0000259" key="9">
    <source>
        <dbReference type="PROSITE" id="PS50199"/>
    </source>
</evidence>
<feature type="compositionally biased region" description="Polar residues" evidence="7">
    <location>
        <begin position="809"/>
        <end position="821"/>
    </location>
</feature>
<feature type="region of interest" description="Disordered" evidence="7">
    <location>
        <begin position="310"/>
        <end position="398"/>
    </location>
</feature>
<feature type="compositionally biased region" description="Basic and acidic residues" evidence="7">
    <location>
        <begin position="946"/>
        <end position="964"/>
    </location>
</feature>
<feature type="region of interest" description="Disordered" evidence="7">
    <location>
        <begin position="432"/>
        <end position="453"/>
    </location>
</feature>
<feature type="compositionally biased region" description="Basic and acidic residues" evidence="7">
    <location>
        <begin position="1158"/>
        <end position="1171"/>
    </location>
</feature>
<feature type="compositionally biased region" description="Basic and acidic residues" evidence="7">
    <location>
        <begin position="979"/>
        <end position="988"/>
    </location>
</feature>
<feature type="compositionally biased region" description="Polar residues" evidence="7">
    <location>
        <begin position="888"/>
        <end position="900"/>
    </location>
</feature>
<evidence type="ECO:0000259" key="8">
    <source>
        <dbReference type="PROSITE" id="PS50157"/>
    </source>
</evidence>
<dbReference type="PANTHER" id="PTHR13948:SF22">
    <property type="entry name" value="RNA-BINDING PROTEIN 6"/>
    <property type="match status" value="1"/>
</dbReference>
<evidence type="ECO:0000256" key="7">
    <source>
        <dbReference type="SAM" id="MobiDB-lite"/>
    </source>
</evidence>
<dbReference type="InParanoid" id="A0A6P7Y163"/>
<dbReference type="GO" id="GO:0003723">
    <property type="term" value="F:RNA binding"/>
    <property type="evidence" value="ECO:0007669"/>
    <property type="project" value="InterPro"/>
</dbReference>
<feature type="compositionally biased region" description="Basic and acidic residues" evidence="7">
    <location>
        <begin position="320"/>
        <end position="341"/>
    </location>
</feature>
<keyword evidence="5" id="KW-0539">Nucleus</keyword>
<feature type="compositionally biased region" description="Basic and acidic residues" evidence="7">
    <location>
        <begin position="906"/>
        <end position="918"/>
    </location>
</feature>
<dbReference type="InterPro" id="IPR001876">
    <property type="entry name" value="Znf_RanBP2"/>
</dbReference>
<keyword evidence="3 6" id="KW-0863">Zinc-finger</keyword>
<feature type="domain" description="C2H2-type" evidence="8">
    <location>
        <begin position="1062"/>
        <end position="1092"/>
    </location>
</feature>
<feature type="compositionally biased region" description="Basic and acidic residues" evidence="7">
    <location>
        <begin position="643"/>
        <end position="698"/>
    </location>
</feature>
<evidence type="ECO:0000256" key="3">
    <source>
        <dbReference type="ARBA" id="ARBA00022771"/>
    </source>
</evidence>
<dbReference type="InterPro" id="IPR035979">
    <property type="entry name" value="RBD_domain_sf"/>
</dbReference>
<dbReference type="InterPro" id="IPR012677">
    <property type="entry name" value="Nucleotide-bd_a/b_plait_sf"/>
</dbReference>
<dbReference type="GO" id="GO:0005634">
    <property type="term" value="C:nucleus"/>
    <property type="evidence" value="ECO:0007669"/>
    <property type="project" value="UniProtKB-SubCell"/>
</dbReference>
<feature type="domain" description="RanBP2-type" evidence="9">
    <location>
        <begin position="539"/>
        <end position="570"/>
    </location>
</feature>
<dbReference type="PROSITE" id="PS01358">
    <property type="entry name" value="ZF_RANBP2_1"/>
    <property type="match status" value="1"/>
</dbReference>
<feature type="region of interest" description="Disordered" evidence="7">
    <location>
        <begin position="1117"/>
        <end position="1203"/>
    </location>
</feature>
<feature type="region of interest" description="Disordered" evidence="7">
    <location>
        <begin position="803"/>
        <end position="855"/>
    </location>
</feature>
<keyword evidence="2" id="KW-0479">Metal-binding</keyword>
<dbReference type="InterPro" id="IPR013087">
    <property type="entry name" value="Znf_C2H2_type"/>
</dbReference>
<gene>
    <name evidence="11" type="primary">RBM6</name>
</gene>
<dbReference type="PANTHER" id="PTHR13948">
    <property type="entry name" value="RNA-BINDING PROTEIN"/>
    <property type="match status" value="1"/>
</dbReference>
<evidence type="ECO:0000256" key="1">
    <source>
        <dbReference type="ARBA" id="ARBA00004123"/>
    </source>
</evidence>
<dbReference type="CTD" id="10180"/>
<protein>
    <submittedName>
        <fullName evidence="11">LOW QUALITY PROTEIN: RNA-binding protein 6</fullName>
    </submittedName>
</protein>
<evidence type="ECO:0000256" key="6">
    <source>
        <dbReference type="PROSITE-ProRule" id="PRU00322"/>
    </source>
</evidence>
<reference evidence="11" key="1">
    <citation type="submission" date="2025-08" db="UniProtKB">
        <authorList>
            <consortium name="RefSeq"/>
        </authorList>
    </citation>
    <scope>IDENTIFICATION</scope>
</reference>
<feature type="compositionally biased region" description="Basic and acidic residues" evidence="7">
    <location>
        <begin position="626"/>
        <end position="636"/>
    </location>
</feature>
<feature type="compositionally biased region" description="Basic residues" evidence="7">
    <location>
        <begin position="933"/>
        <end position="943"/>
    </location>
</feature>
<dbReference type="SMART" id="SM00360">
    <property type="entry name" value="RRM"/>
    <property type="match status" value="2"/>
</dbReference>
<dbReference type="RefSeq" id="XP_030061277.1">
    <property type="nucleotide sequence ID" value="XM_030205417.1"/>
</dbReference>
<dbReference type="SUPFAM" id="SSF54928">
    <property type="entry name" value="RNA-binding domain, RBD"/>
    <property type="match status" value="2"/>
</dbReference>
<proteinExistence type="predicted"/>
<dbReference type="GO" id="GO:0008270">
    <property type="term" value="F:zinc ion binding"/>
    <property type="evidence" value="ECO:0007669"/>
    <property type="project" value="UniProtKB-KW"/>
</dbReference>
<dbReference type="Proteomes" id="UP000515156">
    <property type="component" value="Chromosome 6"/>
</dbReference>
<keyword evidence="4" id="KW-0862">Zinc</keyword>
<dbReference type="InterPro" id="IPR041591">
    <property type="entry name" value="OCRE"/>
</dbReference>
<feature type="region of interest" description="Disordered" evidence="7">
    <location>
        <begin position="572"/>
        <end position="708"/>
    </location>
</feature>
<keyword evidence="10" id="KW-1185">Reference proteome</keyword>
<evidence type="ECO:0000256" key="2">
    <source>
        <dbReference type="ARBA" id="ARBA00022723"/>
    </source>
</evidence>
<dbReference type="PROSITE" id="PS50157">
    <property type="entry name" value="ZINC_FINGER_C2H2_2"/>
    <property type="match status" value="1"/>
</dbReference>
<organism evidence="10 11">
    <name type="scientific">Microcaecilia unicolor</name>
    <dbReference type="NCBI Taxonomy" id="1415580"/>
    <lineage>
        <taxon>Eukaryota</taxon>
        <taxon>Metazoa</taxon>
        <taxon>Chordata</taxon>
        <taxon>Craniata</taxon>
        <taxon>Vertebrata</taxon>
        <taxon>Euteleostomi</taxon>
        <taxon>Amphibia</taxon>
        <taxon>Gymnophiona</taxon>
        <taxon>Siphonopidae</taxon>
        <taxon>Microcaecilia</taxon>
    </lineage>
</organism>
<evidence type="ECO:0000313" key="10">
    <source>
        <dbReference type="Proteomes" id="UP000515156"/>
    </source>
</evidence>
<feature type="compositionally biased region" description="Polar residues" evidence="7">
    <location>
        <begin position="358"/>
        <end position="384"/>
    </location>
</feature>
<evidence type="ECO:0000256" key="5">
    <source>
        <dbReference type="ARBA" id="ARBA00023242"/>
    </source>
</evidence>
<name>A0A6P7Y163_9AMPH</name>